<name>A0AAV7N5N1_PLEWA</name>
<proteinExistence type="predicted"/>
<dbReference type="EMBL" id="JANPWB010000013">
    <property type="protein sequence ID" value="KAJ1108523.1"/>
    <property type="molecule type" value="Genomic_DNA"/>
</dbReference>
<protein>
    <submittedName>
        <fullName evidence="1">Uncharacterized protein</fullName>
    </submittedName>
</protein>
<reference evidence="1" key="1">
    <citation type="journal article" date="2022" name="bioRxiv">
        <title>Sequencing and chromosome-scale assembly of the giantPleurodeles waltlgenome.</title>
        <authorList>
            <person name="Brown T."/>
            <person name="Elewa A."/>
            <person name="Iarovenko S."/>
            <person name="Subramanian E."/>
            <person name="Araus A.J."/>
            <person name="Petzold A."/>
            <person name="Susuki M."/>
            <person name="Suzuki K.-i.T."/>
            <person name="Hayashi T."/>
            <person name="Toyoda A."/>
            <person name="Oliveira C."/>
            <person name="Osipova E."/>
            <person name="Leigh N.D."/>
            <person name="Simon A."/>
            <person name="Yun M.H."/>
        </authorList>
    </citation>
    <scope>NUCLEOTIDE SEQUENCE</scope>
    <source>
        <strain evidence="1">20211129_DDA</strain>
        <tissue evidence="1">Liver</tissue>
    </source>
</reference>
<dbReference type="Proteomes" id="UP001066276">
    <property type="component" value="Chromosome 9"/>
</dbReference>
<gene>
    <name evidence="1" type="ORF">NDU88_005899</name>
</gene>
<keyword evidence="2" id="KW-1185">Reference proteome</keyword>
<organism evidence="1 2">
    <name type="scientific">Pleurodeles waltl</name>
    <name type="common">Iberian ribbed newt</name>
    <dbReference type="NCBI Taxonomy" id="8319"/>
    <lineage>
        <taxon>Eukaryota</taxon>
        <taxon>Metazoa</taxon>
        <taxon>Chordata</taxon>
        <taxon>Craniata</taxon>
        <taxon>Vertebrata</taxon>
        <taxon>Euteleostomi</taxon>
        <taxon>Amphibia</taxon>
        <taxon>Batrachia</taxon>
        <taxon>Caudata</taxon>
        <taxon>Salamandroidea</taxon>
        <taxon>Salamandridae</taxon>
        <taxon>Pleurodelinae</taxon>
        <taxon>Pleurodeles</taxon>
    </lineage>
</organism>
<accession>A0AAV7N5N1</accession>
<dbReference type="AlphaFoldDB" id="A0AAV7N5N1"/>
<evidence type="ECO:0000313" key="2">
    <source>
        <dbReference type="Proteomes" id="UP001066276"/>
    </source>
</evidence>
<evidence type="ECO:0000313" key="1">
    <source>
        <dbReference type="EMBL" id="KAJ1108523.1"/>
    </source>
</evidence>
<comment type="caution">
    <text evidence="1">The sequence shown here is derived from an EMBL/GenBank/DDBJ whole genome shotgun (WGS) entry which is preliminary data.</text>
</comment>
<sequence>MKTYSWLNQRRTLPKKIAVAQRLSRMTRIRYRKECSKGTRLCETENPQHNANRLPGRRLRPSSARVLGRKEQSERRMNQTYSNLRIIRRRNFFQHNIYERE</sequence>